<name>A0A380ZV33_9FLAO</name>
<dbReference type="Proteomes" id="UP000255515">
    <property type="component" value="Unassembled WGS sequence"/>
</dbReference>
<gene>
    <name evidence="2" type="ORF">NCTC11661_02351</name>
</gene>
<sequence>MYYYGARYYDPRIGMWLSVDPLTEKMPSWSPYAYAFDNPVKFVDLDGREPSDIIFVSKNGIRLKYQKGNFYFLNGKHKGEIYNGSKHRVSTTLFKLSKAYRKIEKSNDNVLKGILHHLERSENVHEIREGSGNNVRMDRRNSANNNYIGDGTLTFFNFSEEYQKSFNQTEKNKSSVLSTVVHEMQHQYDYDIENTFDVIDSFKRSYRDPNEQRAVKTENRARLMEKLPPRTSYGGKPINPHPQNYKLPQNKK</sequence>
<organism evidence="2 3">
    <name type="scientific">Bergeyella zoohelcum</name>
    <dbReference type="NCBI Taxonomy" id="1015"/>
    <lineage>
        <taxon>Bacteria</taxon>
        <taxon>Pseudomonadati</taxon>
        <taxon>Bacteroidota</taxon>
        <taxon>Flavobacteriia</taxon>
        <taxon>Flavobacteriales</taxon>
        <taxon>Weeksellaceae</taxon>
        <taxon>Bergeyella</taxon>
    </lineage>
</organism>
<proteinExistence type="predicted"/>
<dbReference type="AlphaFoldDB" id="A0A380ZV33"/>
<dbReference type="InterPro" id="IPR022385">
    <property type="entry name" value="Rhs_assc_core"/>
</dbReference>
<accession>A0A380ZV33</accession>
<dbReference type="PANTHER" id="PTHR32305">
    <property type="match status" value="1"/>
</dbReference>
<dbReference type="InterPro" id="IPR050708">
    <property type="entry name" value="T6SS_VgrG/RHS"/>
</dbReference>
<dbReference type="Gene3D" id="2.180.10.10">
    <property type="entry name" value="RHS repeat-associated core"/>
    <property type="match status" value="1"/>
</dbReference>
<reference evidence="2 3" key="1">
    <citation type="submission" date="2018-06" db="EMBL/GenBank/DDBJ databases">
        <authorList>
            <consortium name="Pathogen Informatics"/>
            <person name="Doyle S."/>
        </authorList>
    </citation>
    <scope>NUCLEOTIDE SEQUENCE [LARGE SCALE GENOMIC DNA]</scope>
    <source>
        <strain evidence="2 3">NCTC11661</strain>
    </source>
</reference>
<protein>
    <submittedName>
        <fullName evidence="2">RHS repeat-associated core domain</fullName>
    </submittedName>
</protein>
<feature type="region of interest" description="Disordered" evidence="1">
    <location>
        <begin position="225"/>
        <end position="252"/>
    </location>
</feature>
<dbReference type="EMBL" id="UFTJ01000005">
    <property type="protein sequence ID" value="SUV53202.1"/>
    <property type="molecule type" value="Genomic_DNA"/>
</dbReference>
<dbReference type="NCBIfam" id="TIGR03696">
    <property type="entry name" value="Rhs_assc_core"/>
    <property type="match status" value="1"/>
</dbReference>
<evidence type="ECO:0000313" key="3">
    <source>
        <dbReference type="Proteomes" id="UP000255515"/>
    </source>
</evidence>
<evidence type="ECO:0000313" key="2">
    <source>
        <dbReference type="EMBL" id="SUV53202.1"/>
    </source>
</evidence>
<evidence type="ECO:0000256" key="1">
    <source>
        <dbReference type="SAM" id="MobiDB-lite"/>
    </source>
</evidence>
<dbReference type="PANTHER" id="PTHR32305:SF15">
    <property type="entry name" value="PROTEIN RHSA-RELATED"/>
    <property type="match status" value="1"/>
</dbReference>